<sequence>MIEWRARPVNTLSTMTYEVTGRIARITLNRPSRGNGITMDLPIELKACVERANQDQSVHVIALSGNGSGFCGGYDLVESAEALMEGGEDPRRPAGTVLDPLVQMKNHQPNSNWDPMVDYAMMSRNVKGFMSLFHSEKPVVCKVHGFCVAGGTDMALCSDLLVIADDAKIGYPPARVWGSPTTSMWVYRLGIEKAKRLLFTGDCLSGKEAVEWGLAVESAPASSLDERFECLLERIARMPVNQLVMMKLLTNQTLLNQGLNTTQMLGTILDGITRHTQEGYDFQQLAMREGFKEAVRQRDEPFGDYGMSTFKG</sequence>
<dbReference type="Pfam" id="PF00378">
    <property type="entry name" value="ECH_1"/>
    <property type="match status" value="2"/>
</dbReference>
<dbReference type="InterPro" id="IPR029045">
    <property type="entry name" value="ClpP/crotonase-like_dom_sf"/>
</dbReference>
<dbReference type="AlphaFoldDB" id="A0A6N7LST0"/>
<reference evidence="2 3" key="1">
    <citation type="submission" date="2019-10" db="EMBL/GenBank/DDBJ databases">
        <title>Alcanivorax sp.PA15-N-34 draft genome sequence.</title>
        <authorList>
            <person name="Liao X."/>
            <person name="Shao Z."/>
        </authorList>
    </citation>
    <scope>NUCLEOTIDE SEQUENCE [LARGE SCALE GENOMIC DNA]</scope>
    <source>
        <strain evidence="2 3">PA15-N-34</strain>
    </source>
</reference>
<dbReference type="PANTHER" id="PTHR43802:SF1">
    <property type="entry name" value="IP11341P-RELATED"/>
    <property type="match status" value="1"/>
</dbReference>
<dbReference type="Proteomes" id="UP000469421">
    <property type="component" value="Unassembled WGS sequence"/>
</dbReference>
<dbReference type="SUPFAM" id="SSF52096">
    <property type="entry name" value="ClpP/crotonase"/>
    <property type="match status" value="1"/>
</dbReference>
<dbReference type="Gene3D" id="3.90.226.10">
    <property type="entry name" value="2-enoyl-CoA Hydratase, Chain A, domain 1"/>
    <property type="match status" value="1"/>
</dbReference>
<dbReference type="EMBL" id="WIRE01000001">
    <property type="protein sequence ID" value="MQX53292.1"/>
    <property type="molecule type" value="Genomic_DNA"/>
</dbReference>
<dbReference type="InterPro" id="IPR001753">
    <property type="entry name" value="Enoyl-CoA_hydra/iso"/>
</dbReference>
<evidence type="ECO:0000313" key="2">
    <source>
        <dbReference type="EMBL" id="MQX53292.1"/>
    </source>
</evidence>
<proteinExistence type="inferred from homology"/>
<organism evidence="2 3">
    <name type="scientific">Alcanivorax sediminis</name>
    <dbReference type="NCBI Taxonomy" id="2663008"/>
    <lineage>
        <taxon>Bacteria</taxon>
        <taxon>Pseudomonadati</taxon>
        <taxon>Pseudomonadota</taxon>
        <taxon>Gammaproteobacteria</taxon>
        <taxon>Oceanospirillales</taxon>
        <taxon>Alcanivoracaceae</taxon>
        <taxon>Alcanivorax</taxon>
    </lineage>
</organism>
<dbReference type="CDD" id="cd06558">
    <property type="entry name" value="crotonase-like"/>
    <property type="match status" value="1"/>
</dbReference>
<evidence type="ECO:0000256" key="1">
    <source>
        <dbReference type="ARBA" id="ARBA00005254"/>
    </source>
</evidence>
<accession>A0A6N7LST0</accession>
<evidence type="ECO:0000313" key="3">
    <source>
        <dbReference type="Proteomes" id="UP000469421"/>
    </source>
</evidence>
<gene>
    <name evidence="2" type="ORF">GFN93_08525</name>
</gene>
<dbReference type="PANTHER" id="PTHR43802">
    <property type="entry name" value="ENOYL-COA HYDRATASE"/>
    <property type="match status" value="1"/>
</dbReference>
<dbReference type="NCBIfam" id="NF006128">
    <property type="entry name" value="PRK08272.1"/>
    <property type="match status" value="1"/>
</dbReference>
<comment type="caution">
    <text evidence="2">The sequence shown here is derived from an EMBL/GenBank/DDBJ whole genome shotgun (WGS) entry which is preliminary data.</text>
</comment>
<keyword evidence="3" id="KW-1185">Reference proteome</keyword>
<dbReference type="GO" id="GO:0003824">
    <property type="term" value="F:catalytic activity"/>
    <property type="evidence" value="ECO:0007669"/>
    <property type="project" value="UniProtKB-ARBA"/>
</dbReference>
<protein>
    <submittedName>
        <fullName evidence="2">Crotonase/enoyl-CoA hydratase family protein</fullName>
    </submittedName>
</protein>
<comment type="similarity">
    <text evidence="1">Belongs to the enoyl-CoA hydratase/isomerase family.</text>
</comment>
<name>A0A6N7LST0_9GAMM</name>